<feature type="transmembrane region" description="Helical" evidence="10">
    <location>
        <begin position="160"/>
        <end position="180"/>
    </location>
</feature>
<accession>A0ABU0N868</accession>
<sequence>MPTDMTTNLIWAALLGYLIGSIPFGLLLTKAAGMGDVRQIGSGNIGATNVLRTGNKGLAAGTLVLDLLKGFAPVAVAGHLWGEVAMAFAAGAAVLGHCFPVWLGFKGGKGVATNAGVAFGLAWPLGLAYAFVWLSILAIFRISSLAGMAAVVAAAAAAPLFGYPQFFPVLGAIALLIIYLHRENIVRLAKGEEPRVGGSKDTAGG</sequence>
<dbReference type="EC" id="2.3.1.275" evidence="10"/>
<gene>
    <name evidence="10" type="primary">plsY</name>
    <name evidence="11" type="ORF">QOZ97_001115</name>
</gene>
<evidence type="ECO:0000313" key="11">
    <source>
        <dbReference type="EMBL" id="MDQ0565605.1"/>
    </source>
</evidence>
<evidence type="ECO:0000256" key="4">
    <source>
        <dbReference type="ARBA" id="ARBA00022692"/>
    </source>
</evidence>
<keyword evidence="3 10" id="KW-0808">Transferase</keyword>
<evidence type="ECO:0000256" key="10">
    <source>
        <dbReference type="HAMAP-Rule" id="MF_01043"/>
    </source>
</evidence>
<name>A0ABU0N868_9SPHN</name>
<keyword evidence="6 10" id="KW-0443">Lipid metabolism</keyword>
<dbReference type="GO" id="GO:0004366">
    <property type="term" value="F:glycerol-3-phosphate O-acyltransferase activity"/>
    <property type="evidence" value="ECO:0007669"/>
    <property type="project" value="UniProtKB-EC"/>
</dbReference>
<comment type="subunit">
    <text evidence="10">Probably interacts with PlsX.</text>
</comment>
<comment type="catalytic activity">
    <reaction evidence="10">
        <text>an acyl phosphate + sn-glycerol 3-phosphate = a 1-acyl-sn-glycero-3-phosphate + phosphate</text>
        <dbReference type="Rhea" id="RHEA:34075"/>
        <dbReference type="ChEBI" id="CHEBI:43474"/>
        <dbReference type="ChEBI" id="CHEBI:57597"/>
        <dbReference type="ChEBI" id="CHEBI:57970"/>
        <dbReference type="ChEBI" id="CHEBI:59918"/>
        <dbReference type="EC" id="2.3.1.275"/>
    </reaction>
</comment>
<comment type="caution">
    <text evidence="11">The sequence shown here is derived from an EMBL/GenBank/DDBJ whole genome shotgun (WGS) entry which is preliminary data.</text>
</comment>
<dbReference type="Pfam" id="PF02660">
    <property type="entry name" value="G3P_acyltransf"/>
    <property type="match status" value="1"/>
</dbReference>
<dbReference type="SMART" id="SM01207">
    <property type="entry name" value="G3P_acyltransf"/>
    <property type="match status" value="1"/>
</dbReference>
<reference evidence="11 12" key="1">
    <citation type="submission" date="2023-07" db="EMBL/GenBank/DDBJ databases">
        <title>Genomic Encyclopedia of Type Strains, Phase IV (KMG-IV): sequencing the most valuable type-strain genomes for metagenomic binning, comparative biology and taxonomic classification.</title>
        <authorList>
            <person name="Goeker M."/>
        </authorList>
    </citation>
    <scope>NUCLEOTIDE SEQUENCE [LARGE SCALE GENOMIC DNA]</scope>
    <source>
        <strain evidence="11 12">DSM 14432</strain>
    </source>
</reference>
<proteinExistence type="inferred from homology"/>
<evidence type="ECO:0000256" key="9">
    <source>
        <dbReference type="ARBA" id="ARBA00023264"/>
    </source>
</evidence>
<dbReference type="NCBIfam" id="TIGR00023">
    <property type="entry name" value="glycerol-3-phosphate 1-O-acyltransferase PlsY"/>
    <property type="match status" value="1"/>
</dbReference>
<comment type="function">
    <text evidence="10">Catalyzes the transfer of an acyl group from acyl-phosphate (acyl-PO(4)) to glycerol-3-phosphate (G3P) to form lysophosphatidic acid (LPA). This enzyme utilizes acyl-phosphate as fatty acyl donor, but not acyl-CoA or acyl-ACP.</text>
</comment>
<feature type="transmembrane region" description="Helical" evidence="10">
    <location>
        <begin position="6"/>
        <end position="28"/>
    </location>
</feature>
<evidence type="ECO:0000256" key="5">
    <source>
        <dbReference type="ARBA" id="ARBA00022989"/>
    </source>
</evidence>
<feature type="transmembrane region" description="Helical" evidence="10">
    <location>
        <begin position="117"/>
        <end position="140"/>
    </location>
</feature>
<dbReference type="Proteomes" id="UP001238601">
    <property type="component" value="Unassembled WGS sequence"/>
</dbReference>
<keyword evidence="2 10" id="KW-0444">Lipid biosynthesis</keyword>
<evidence type="ECO:0000256" key="1">
    <source>
        <dbReference type="ARBA" id="ARBA00022475"/>
    </source>
</evidence>
<dbReference type="EMBL" id="JAUSWK010000001">
    <property type="protein sequence ID" value="MDQ0565605.1"/>
    <property type="molecule type" value="Genomic_DNA"/>
</dbReference>
<comment type="pathway">
    <text evidence="10">Lipid metabolism; phospholipid metabolism.</text>
</comment>
<dbReference type="PANTHER" id="PTHR30309">
    <property type="entry name" value="INNER MEMBRANE PROTEIN YGIH"/>
    <property type="match status" value="1"/>
</dbReference>
<dbReference type="InterPro" id="IPR003811">
    <property type="entry name" value="G3P_acylTferase_PlsY"/>
</dbReference>
<keyword evidence="7 10" id="KW-0472">Membrane</keyword>
<keyword evidence="12" id="KW-1185">Reference proteome</keyword>
<keyword evidence="4 10" id="KW-0812">Transmembrane</keyword>
<comment type="similarity">
    <text evidence="10">Belongs to the PlsY family.</text>
</comment>
<evidence type="ECO:0000256" key="2">
    <source>
        <dbReference type="ARBA" id="ARBA00022516"/>
    </source>
</evidence>
<keyword evidence="1 10" id="KW-1003">Cell membrane</keyword>
<feature type="transmembrane region" description="Helical" evidence="10">
    <location>
        <begin position="84"/>
        <end position="105"/>
    </location>
</feature>
<evidence type="ECO:0000256" key="6">
    <source>
        <dbReference type="ARBA" id="ARBA00023098"/>
    </source>
</evidence>
<evidence type="ECO:0000256" key="8">
    <source>
        <dbReference type="ARBA" id="ARBA00023209"/>
    </source>
</evidence>
<keyword evidence="5 10" id="KW-1133">Transmembrane helix</keyword>
<keyword evidence="8 10" id="KW-0594">Phospholipid biosynthesis</keyword>
<organism evidence="11 12">
    <name type="scientific">Qipengyuania citrea</name>
    <dbReference type="NCBI Taxonomy" id="225971"/>
    <lineage>
        <taxon>Bacteria</taxon>
        <taxon>Pseudomonadati</taxon>
        <taxon>Pseudomonadota</taxon>
        <taxon>Alphaproteobacteria</taxon>
        <taxon>Sphingomonadales</taxon>
        <taxon>Erythrobacteraceae</taxon>
        <taxon>Qipengyuania</taxon>
    </lineage>
</organism>
<dbReference type="PANTHER" id="PTHR30309:SF0">
    <property type="entry name" value="GLYCEROL-3-PHOSPHATE ACYLTRANSFERASE-RELATED"/>
    <property type="match status" value="1"/>
</dbReference>
<keyword evidence="11" id="KW-0012">Acyltransferase</keyword>
<comment type="subcellular location">
    <subcellularLocation>
        <location evidence="10">Cell membrane</location>
        <topology evidence="10">Multi-pass membrane protein</topology>
    </subcellularLocation>
</comment>
<evidence type="ECO:0000256" key="7">
    <source>
        <dbReference type="ARBA" id="ARBA00023136"/>
    </source>
</evidence>
<keyword evidence="9 10" id="KW-1208">Phospholipid metabolism</keyword>
<dbReference type="HAMAP" id="MF_01043">
    <property type="entry name" value="PlsY"/>
    <property type="match status" value="1"/>
</dbReference>
<protein>
    <recommendedName>
        <fullName evidence="10">Glycerol-3-phosphate acyltransferase</fullName>
    </recommendedName>
    <alternativeName>
        <fullName evidence="10">Acyl-PO4 G3P acyltransferase</fullName>
    </alternativeName>
    <alternativeName>
        <fullName evidence="10">Acyl-phosphate--glycerol-3-phosphate acyltransferase</fullName>
    </alternativeName>
    <alternativeName>
        <fullName evidence="10">G3P acyltransferase</fullName>
        <shortName evidence="10">GPAT</shortName>
        <ecNumber evidence="10">2.3.1.275</ecNumber>
    </alternativeName>
    <alternativeName>
        <fullName evidence="10">Lysophosphatidic acid synthase</fullName>
        <shortName evidence="10">LPA synthase</shortName>
    </alternativeName>
</protein>
<evidence type="ECO:0000313" key="12">
    <source>
        <dbReference type="Proteomes" id="UP001238601"/>
    </source>
</evidence>
<evidence type="ECO:0000256" key="3">
    <source>
        <dbReference type="ARBA" id="ARBA00022679"/>
    </source>
</evidence>